<dbReference type="InterPro" id="IPR026282">
    <property type="entry name" value="MJ1563"/>
</dbReference>
<dbReference type="InterPro" id="IPR036390">
    <property type="entry name" value="WH_DNA-bd_sf"/>
</dbReference>
<reference evidence="5 6" key="1">
    <citation type="submission" date="2016-11" db="EMBL/GenBank/DDBJ databases">
        <authorList>
            <person name="Jaros S."/>
            <person name="Januszkiewicz K."/>
            <person name="Wedrychowicz H."/>
        </authorList>
    </citation>
    <scope>NUCLEOTIDE SEQUENCE [LARGE SCALE GENOMIC DNA]</scope>
    <source>
        <strain evidence="5 6">DSM 24574</strain>
    </source>
</reference>
<dbReference type="RefSeq" id="WP_073142100.1">
    <property type="nucleotide sequence ID" value="NZ_FQWQ01000005.1"/>
</dbReference>
<sequence>MKYTEAKEELIQAWGNLGYSWGLNKTMAQIHALLMVSPKALSTEEIMQDLSISRGNANMNIRALLDWGIIARISVAGERKEFFKSEKNVWALARQVAKERRKRELEPILKVLKEVNDVQTDGSEESKEFKKVVKELKNFAEKSDGLLETFIRSEESWFWNTVLKMMK</sequence>
<dbReference type="SUPFAM" id="SSF46785">
    <property type="entry name" value="Winged helix' DNA-binding domain"/>
    <property type="match status" value="1"/>
</dbReference>
<keyword evidence="2 4" id="KW-0238">DNA-binding</keyword>
<dbReference type="GO" id="GO:0003677">
    <property type="term" value="F:DNA binding"/>
    <property type="evidence" value="ECO:0007669"/>
    <property type="project" value="UniProtKB-UniRule"/>
</dbReference>
<evidence type="ECO:0000313" key="6">
    <source>
        <dbReference type="Proteomes" id="UP000184212"/>
    </source>
</evidence>
<evidence type="ECO:0000256" key="1">
    <source>
        <dbReference type="ARBA" id="ARBA00023015"/>
    </source>
</evidence>
<gene>
    <name evidence="5" type="ORF">SAMN04488109_6063</name>
</gene>
<name>A0A1M5WVG8_9BACT</name>
<dbReference type="STRING" id="947013.SAMN04488109_6063"/>
<protein>
    <recommendedName>
        <fullName evidence="4">HTH-type transcriptional regulator</fullName>
    </recommendedName>
</protein>
<evidence type="ECO:0000313" key="5">
    <source>
        <dbReference type="EMBL" id="SHH91559.1"/>
    </source>
</evidence>
<accession>A0A1M5WVG8</accession>
<comment type="similarity">
    <text evidence="4">Belongs to the GbsR family.</text>
</comment>
<dbReference type="PANTHER" id="PTHR38465:SF1">
    <property type="entry name" value="HTH-TYPE TRANSCRIPTIONAL REGULATOR MJ1563-RELATED"/>
    <property type="match status" value="1"/>
</dbReference>
<evidence type="ECO:0000256" key="3">
    <source>
        <dbReference type="ARBA" id="ARBA00023163"/>
    </source>
</evidence>
<evidence type="ECO:0000256" key="2">
    <source>
        <dbReference type="ARBA" id="ARBA00023125"/>
    </source>
</evidence>
<keyword evidence="6" id="KW-1185">Reference proteome</keyword>
<dbReference type="Proteomes" id="UP000184212">
    <property type="component" value="Unassembled WGS sequence"/>
</dbReference>
<keyword evidence="1 4" id="KW-0805">Transcription regulation</keyword>
<dbReference type="InterPro" id="IPR036388">
    <property type="entry name" value="WH-like_DNA-bd_sf"/>
</dbReference>
<organism evidence="5 6">
    <name type="scientific">Chryseolinea serpens</name>
    <dbReference type="NCBI Taxonomy" id="947013"/>
    <lineage>
        <taxon>Bacteria</taxon>
        <taxon>Pseudomonadati</taxon>
        <taxon>Bacteroidota</taxon>
        <taxon>Cytophagia</taxon>
        <taxon>Cytophagales</taxon>
        <taxon>Fulvivirgaceae</taxon>
        <taxon>Chryseolinea</taxon>
    </lineage>
</organism>
<dbReference type="OrthoDB" id="9792628at2"/>
<keyword evidence="3 4" id="KW-0804">Transcription</keyword>
<proteinExistence type="inferred from homology"/>
<dbReference type="PIRSF" id="PIRSF006707">
    <property type="entry name" value="MJ1563"/>
    <property type="match status" value="1"/>
</dbReference>
<dbReference type="PANTHER" id="PTHR38465">
    <property type="entry name" value="HTH-TYPE TRANSCRIPTIONAL REGULATOR MJ1563-RELATED"/>
    <property type="match status" value="1"/>
</dbReference>
<evidence type="ECO:0000256" key="4">
    <source>
        <dbReference type="PIRNR" id="PIRNR006707"/>
    </source>
</evidence>
<dbReference type="InterPro" id="IPR052362">
    <property type="entry name" value="HTH-GbsR_regulator"/>
</dbReference>
<dbReference type="Gene3D" id="1.10.10.10">
    <property type="entry name" value="Winged helix-like DNA-binding domain superfamily/Winged helix DNA-binding domain"/>
    <property type="match status" value="1"/>
</dbReference>
<dbReference type="AlphaFoldDB" id="A0A1M5WVG8"/>
<dbReference type="EMBL" id="FQWQ01000005">
    <property type="protein sequence ID" value="SHH91559.1"/>
    <property type="molecule type" value="Genomic_DNA"/>
</dbReference>